<evidence type="ECO:0000313" key="2">
    <source>
        <dbReference type="EMBL" id="AYA47660.1"/>
    </source>
</evidence>
<reference evidence="2" key="2">
    <citation type="submission" date="2018-01" db="EMBL/GenBank/DDBJ databases">
        <title>Ralstonia pseudosolanacearum P824 infects blueberry.</title>
        <authorList>
            <person name="Bocsanczy A.M."/>
            <person name="Norman D.J."/>
        </authorList>
    </citation>
    <scope>NUCLEOTIDE SEQUENCE</scope>
    <source>
        <strain evidence="2">P824</strain>
    </source>
</reference>
<keyword evidence="3" id="KW-0449">Lipoprotein</keyword>
<proteinExistence type="predicted"/>
<keyword evidence="1" id="KW-0732">Signal</keyword>
<feature type="chain" id="PRO_5041163080" evidence="1">
    <location>
        <begin position="27"/>
        <end position="191"/>
    </location>
</feature>
<dbReference type="EMBL" id="CP025741">
    <property type="protein sequence ID" value="AYA47660.1"/>
    <property type="molecule type" value="Genomic_DNA"/>
</dbReference>
<reference evidence="4" key="3">
    <citation type="submission" date="2018-01" db="EMBL/GenBank/DDBJ databases">
        <title>Raltonia solanacearum P824 infects blueberry.</title>
        <authorList>
            <person name="Bocsanczy A.M."/>
            <person name="Norman D.J."/>
        </authorList>
    </citation>
    <scope>NUCLEOTIDE SEQUENCE [LARGE SCALE GENOMIC DNA]</scope>
    <source>
        <strain evidence="4">P824</strain>
    </source>
</reference>
<dbReference type="AlphaFoldDB" id="A0A0S4V7X6"/>
<protein>
    <submittedName>
        <fullName evidence="3">Putative lipoprotein</fullName>
    </submittedName>
</protein>
<reference evidence="3" key="1">
    <citation type="submission" date="2015-10" db="EMBL/GenBank/DDBJ databases">
        <authorList>
            <person name="Gilbert D.G."/>
        </authorList>
    </citation>
    <scope>NUCLEOTIDE SEQUENCE</scope>
    <source>
        <strain evidence="3">Phyl III-seqv23</strain>
    </source>
</reference>
<evidence type="ECO:0000313" key="4">
    <source>
        <dbReference type="Proteomes" id="UP000262427"/>
    </source>
</evidence>
<evidence type="ECO:0000256" key="1">
    <source>
        <dbReference type="SAM" id="SignalP"/>
    </source>
</evidence>
<organism evidence="3">
    <name type="scientific">Ralstonia solanacearum</name>
    <name type="common">Pseudomonas solanacearum</name>
    <dbReference type="NCBI Taxonomy" id="305"/>
    <lineage>
        <taxon>Bacteria</taxon>
        <taxon>Pseudomonadati</taxon>
        <taxon>Pseudomonadota</taxon>
        <taxon>Betaproteobacteria</taxon>
        <taxon>Burkholderiales</taxon>
        <taxon>Burkholderiaceae</taxon>
        <taxon>Ralstonia</taxon>
        <taxon>Ralstonia solanacearum species complex</taxon>
    </lineage>
</organism>
<name>A0A0S4V7X6_RALSL</name>
<evidence type="ECO:0000313" key="3">
    <source>
        <dbReference type="EMBL" id="CUV30201.1"/>
    </source>
</evidence>
<gene>
    <name evidence="2" type="ORF">RSP824_14955</name>
    <name evidence="3" type="ORF">RUN1985_v1_610061</name>
</gene>
<feature type="signal peptide" evidence="1">
    <location>
        <begin position="1"/>
        <end position="26"/>
    </location>
</feature>
<sequence>MGRLAWTACAVGLFACACAGSAPAWAGGLDACLDCMDGTEGARPNPVHAWTAVSEDRLDDMRGGFDIPSVDNLRISFGIDRAVYVNGALTTSVSVNIPDVARMTADQARQLAAVANTVSLVQNGPNNAFSPDAVAGATAAAAATVIQNTLNNQTLQSLTTINAAVNSLPQFRQLNLGNLLQNALTNVVNPH</sequence>
<dbReference type="PROSITE" id="PS51257">
    <property type="entry name" value="PROKAR_LIPOPROTEIN"/>
    <property type="match status" value="1"/>
</dbReference>
<dbReference type="EMBL" id="LN899824">
    <property type="protein sequence ID" value="CUV30201.1"/>
    <property type="molecule type" value="Genomic_DNA"/>
</dbReference>
<dbReference type="Proteomes" id="UP000262427">
    <property type="component" value="Chromosome CM"/>
</dbReference>
<accession>A0A0S4V7X6</accession>